<dbReference type="PRINTS" id="PR00455">
    <property type="entry name" value="HTHTETR"/>
</dbReference>
<evidence type="ECO:0000256" key="4">
    <source>
        <dbReference type="PROSITE-ProRule" id="PRU00335"/>
    </source>
</evidence>
<proteinExistence type="predicted"/>
<keyword evidence="2 4" id="KW-0238">DNA-binding</keyword>
<dbReference type="Pfam" id="PF21993">
    <property type="entry name" value="TetR_C_13_2"/>
    <property type="match status" value="1"/>
</dbReference>
<name>A0A5C8KU04_9GAMM</name>
<keyword evidence="7" id="KW-1185">Reference proteome</keyword>
<dbReference type="SUPFAM" id="SSF46689">
    <property type="entry name" value="Homeodomain-like"/>
    <property type="match status" value="1"/>
</dbReference>
<dbReference type="PROSITE" id="PS01081">
    <property type="entry name" value="HTH_TETR_1"/>
    <property type="match status" value="1"/>
</dbReference>
<feature type="DNA-binding region" description="H-T-H motif" evidence="4">
    <location>
        <begin position="32"/>
        <end position="51"/>
    </location>
</feature>
<sequence length="199" mass="21603">MRYSPEHKQKTRERIIDRAARNFCRDGIDQVSIAGLMSDAGLTHGGFYAHFKSKEDVLLAALEHALEQTYATRLSEAASTSEDPMERVGAVLDSYLSLTHRDHAERGCAIAAVGVEAARTDPRCRQVFSDAIEKRAALLHEAMGKGPERRSEALALVSMMVGAMVLSRASGDSPLSAEILAAARKHGARIPDCPDDSKD</sequence>
<dbReference type="Pfam" id="PF00440">
    <property type="entry name" value="TetR_N"/>
    <property type="match status" value="1"/>
</dbReference>
<keyword evidence="3" id="KW-0804">Transcription</keyword>
<evidence type="ECO:0000313" key="6">
    <source>
        <dbReference type="EMBL" id="TXK64291.1"/>
    </source>
</evidence>
<dbReference type="SUPFAM" id="SSF48498">
    <property type="entry name" value="Tetracyclin repressor-like, C-terminal domain"/>
    <property type="match status" value="1"/>
</dbReference>
<comment type="caution">
    <text evidence="6">The sequence shown here is derived from an EMBL/GenBank/DDBJ whole genome shotgun (WGS) entry which is preliminary data.</text>
</comment>
<dbReference type="InterPro" id="IPR001647">
    <property type="entry name" value="HTH_TetR"/>
</dbReference>
<feature type="domain" description="HTH tetR-type" evidence="5">
    <location>
        <begin position="9"/>
        <end position="69"/>
    </location>
</feature>
<organism evidence="6 7">
    <name type="scientific">Alkalisalibacterium limincola</name>
    <dbReference type="NCBI Taxonomy" id="2699169"/>
    <lineage>
        <taxon>Bacteria</taxon>
        <taxon>Pseudomonadati</taxon>
        <taxon>Pseudomonadota</taxon>
        <taxon>Gammaproteobacteria</taxon>
        <taxon>Lysobacterales</taxon>
        <taxon>Lysobacteraceae</taxon>
        <taxon>Alkalisalibacterium</taxon>
    </lineage>
</organism>
<dbReference type="InterPro" id="IPR054156">
    <property type="entry name" value="YxaF_TetR_C"/>
</dbReference>
<dbReference type="PANTHER" id="PTHR47506">
    <property type="entry name" value="TRANSCRIPTIONAL REGULATORY PROTEIN"/>
    <property type="match status" value="1"/>
</dbReference>
<evidence type="ECO:0000313" key="7">
    <source>
        <dbReference type="Proteomes" id="UP000321248"/>
    </source>
</evidence>
<dbReference type="RefSeq" id="WP_147891103.1">
    <property type="nucleotide sequence ID" value="NZ_VRTS01000003.1"/>
</dbReference>
<dbReference type="Gene3D" id="1.10.357.10">
    <property type="entry name" value="Tetracycline Repressor, domain 2"/>
    <property type="match status" value="1"/>
</dbReference>
<evidence type="ECO:0000256" key="3">
    <source>
        <dbReference type="ARBA" id="ARBA00023163"/>
    </source>
</evidence>
<dbReference type="InterPro" id="IPR036271">
    <property type="entry name" value="Tet_transcr_reg_TetR-rel_C_sf"/>
</dbReference>
<dbReference type="InterPro" id="IPR023772">
    <property type="entry name" value="DNA-bd_HTH_TetR-type_CS"/>
</dbReference>
<dbReference type="Proteomes" id="UP000321248">
    <property type="component" value="Unassembled WGS sequence"/>
</dbReference>
<evidence type="ECO:0000256" key="1">
    <source>
        <dbReference type="ARBA" id="ARBA00023015"/>
    </source>
</evidence>
<dbReference type="OrthoDB" id="9798857at2"/>
<dbReference type="EMBL" id="VRTS01000003">
    <property type="protein sequence ID" value="TXK64291.1"/>
    <property type="molecule type" value="Genomic_DNA"/>
</dbReference>
<keyword evidence="1" id="KW-0805">Transcription regulation</keyword>
<dbReference type="Gene3D" id="1.10.10.60">
    <property type="entry name" value="Homeodomain-like"/>
    <property type="match status" value="1"/>
</dbReference>
<reference evidence="6 7" key="1">
    <citation type="submission" date="2019-08" db="EMBL/GenBank/DDBJ databases">
        <authorList>
            <person name="Karlyshev A.V."/>
        </authorList>
    </citation>
    <scope>NUCLEOTIDE SEQUENCE [LARGE SCALE GENOMIC DNA]</scope>
    <source>
        <strain evidence="6 7">Alg18-2.2</strain>
    </source>
</reference>
<evidence type="ECO:0000259" key="5">
    <source>
        <dbReference type="PROSITE" id="PS50977"/>
    </source>
</evidence>
<dbReference type="AlphaFoldDB" id="A0A5C8KU04"/>
<accession>A0A5C8KU04</accession>
<gene>
    <name evidence="6" type="ORF">FU658_05135</name>
</gene>
<evidence type="ECO:0000256" key="2">
    <source>
        <dbReference type="ARBA" id="ARBA00023125"/>
    </source>
</evidence>
<dbReference type="PROSITE" id="PS50977">
    <property type="entry name" value="HTH_TETR_2"/>
    <property type="match status" value="1"/>
</dbReference>
<dbReference type="PANTHER" id="PTHR47506:SF7">
    <property type="entry name" value="TRANSCRIPTIONAL REGULATORY PROTEIN"/>
    <property type="match status" value="1"/>
</dbReference>
<dbReference type="GO" id="GO:0003677">
    <property type="term" value="F:DNA binding"/>
    <property type="evidence" value="ECO:0007669"/>
    <property type="project" value="UniProtKB-UniRule"/>
</dbReference>
<dbReference type="InterPro" id="IPR009057">
    <property type="entry name" value="Homeodomain-like_sf"/>
</dbReference>
<protein>
    <submittedName>
        <fullName evidence="6">TetR/AcrR family transcriptional regulator</fullName>
    </submittedName>
</protein>